<organism evidence="1 2">
    <name type="scientific">Draconibacterium sediminis</name>
    <dbReference type="NCBI Taxonomy" id="1544798"/>
    <lineage>
        <taxon>Bacteria</taxon>
        <taxon>Pseudomonadati</taxon>
        <taxon>Bacteroidota</taxon>
        <taxon>Bacteroidia</taxon>
        <taxon>Marinilabiliales</taxon>
        <taxon>Prolixibacteraceae</taxon>
        <taxon>Draconibacterium</taxon>
    </lineage>
</organism>
<name>A0A0D8J4E7_9BACT</name>
<dbReference type="EMBL" id="JRHC01000008">
    <property type="protein sequence ID" value="KJF41820.1"/>
    <property type="molecule type" value="Genomic_DNA"/>
</dbReference>
<dbReference type="RefSeq" id="WP_045033493.1">
    <property type="nucleotide sequence ID" value="NZ_JRHC01000008.1"/>
</dbReference>
<gene>
    <name evidence="1" type="ORF">LH29_23055</name>
</gene>
<accession>A0A0D8J4E7</accession>
<evidence type="ECO:0000313" key="1">
    <source>
        <dbReference type="EMBL" id="KJF41820.1"/>
    </source>
</evidence>
<comment type="caution">
    <text evidence="1">The sequence shown here is derived from an EMBL/GenBank/DDBJ whole genome shotgun (WGS) entry which is preliminary data.</text>
</comment>
<dbReference type="OrthoDB" id="9918216at2"/>
<keyword evidence="2" id="KW-1185">Reference proteome</keyword>
<protein>
    <submittedName>
        <fullName evidence="1">Uncharacterized protein</fullName>
    </submittedName>
</protein>
<dbReference type="Proteomes" id="UP000032544">
    <property type="component" value="Unassembled WGS sequence"/>
</dbReference>
<dbReference type="STRING" id="1544798.LH29_23055"/>
<evidence type="ECO:0000313" key="2">
    <source>
        <dbReference type="Proteomes" id="UP000032544"/>
    </source>
</evidence>
<reference evidence="1 2" key="1">
    <citation type="submission" date="2014-09" db="EMBL/GenBank/DDBJ databases">
        <title>Draft Genome Sequence of Draconibacterium sp. JN14CK-3.</title>
        <authorList>
            <person name="Dong C."/>
            <person name="Lai Q."/>
            <person name="Shao Z."/>
        </authorList>
    </citation>
    <scope>NUCLEOTIDE SEQUENCE [LARGE SCALE GENOMIC DNA]</scope>
    <source>
        <strain evidence="1 2">JN14CK-3</strain>
    </source>
</reference>
<proteinExistence type="predicted"/>
<sequence>MRALFILLLIYFLTGILQITGGHTFATKDSAYSAETCTTEIECIVSSDFDLCDSILENLEDNDNKILAFQIKNTNSETFPRSINSSSKHTTTAVFKAILILHTNLPPPAFTA</sequence>
<dbReference type="AlphaFoldDB" id="A0A0D8J4E7"/>